<feature type="transmembrane region" description="Helical" evidence="7">
    <location>
        <begin position="340"/>
        <end position="360"/>
    </location>
</feature>
<evidence type="ECO:0000313" key="9">
    <source>
        <dbReference type="Proteomes" id="UP000041254"/>
    </source>
</evidence>
<dbReference type="InterPro" id="IPR052983">
    <property type="entry name" value="MFS_Riboflavin_Transporter"/>
</dbReference>
<feature type="transmembrane region" description="Helical" evidence="7">
    <location>
        <begin position="210"/>
        <end position="230"/>
    </location>
</feature>
<dbReference type="PhylomeDB" id="A0A0G4EVM3"/>
<feature type="transmembrane region" description="Helical" evidence="7">
    <location>
        <begin position="278"/>
        <end position="302"/>
    </location>
</feature>
<dbReference type="GO" id="GO:0022857">
    <property type="term" value="F:transmembrane transporter activity"/>
    <property type="evidence" value="ECO:0007669"/>
    <property type="project" value="InterPro"/>
</dbReference>
<keyword evidence="4 7" id="KW-1133">Transmembrane helix</keyword>
<dbReference type="InterPro" id="IPR011701">
    <property type="entry name" value="MFS"/>
</dbReference>
<dbReference type="InParanoid" id="A0A0G4EVM3"/>
<feature type="transmembrane region" description="Helical" evidence="7">
    <location>
        <begin position="94"/>
        <end position="114"/>
    </location>
</feature>
<name>A0A0G4EVM3_VITBC</name>
<dbReference type="VEuPathDB" id="CryptoDB:Vbra_8298"/>
<evidence type="ECO:0000256" key="1">
    <source>
        <dbReference type="ARBA" id="ARBA00004141"/>
    </source>
</evidence>
<comment type="subcellular location">
    <subcellularLocation>
        <location evidence="1">Membrane</location>
        <topology evidence="1">Multi-pass membrane protein</topology>
    </subcellularLocation>
</comment>
<dbReference type="Gene3D" id="1.20.1250.20">
    <property type="entry name" value="MFS general substrate transporter like domains"/>
    <property type="match status" value="1"/>
</dbReference>
<evidence type="ECO:0000256" key="5">
    <source>
        <dbReference type="ARBA" id="ARBA00023136"/>
    </source>
</evidence>
<accession>A0A0G4EVM3</accession>
<dbReference type="Proteomes" id="UP000041254">
    <property type="component" value="Unassembled WGS sequence"/>
</dbReference>
<evidence type="ECO:0000256" key="2">
    <source>
        <dbReference type="ARBA" id="ARBA00022448"/>
    </source>
</evidence>
<feature type="transmembrane region" description="Helical" evidence="7">
    <location>
        <begin position="372"/>
        <end position="394"/>
    </location>
</feature>
<dbReference type="STRING" id="1169540.A0A0G4EVM3"/>
<keyword evidence="2" id="KW-0813">Transport</keyword>
<feature type="transmembrane region" description="Helical" evidence="7">
    <location>
        <begin position="432"/>
        <end position="454"/>
    </location>
</feature>
<evidence type="ECO:0000256" key="4">
    <source>
        <dbReference type="ARBA" id="ARBA00022989"/>
    </source>
</evidence>
<feature type="transmembrane region" description="Helical" evidence="7">
    <location>
        <begin position="156"/>
        <end position="176"/>
    </location>
</feature>
<dbReference type="SUPFAM" id="SSF103473">
    <property type="entry name" value="MFS general substrate transporter"/>
    <property type="match status" value="1"/>
</dbReference>
<protein>
    <recommendedName>
        <fullName evidence="10">Major facilitator superfamily (MFS) profile domain-containing protein</fullName>
    </recommendedName>
</protein>
<feature type="transmembrane region" description="Helical" evidence="7">
    <location>
        <begin position="120"/>
        <end position="144"/>
    </location>
</feature>
<dbReference type="OMA" id="FEKGYHY"/>
<proteinExistence type="predicted"/>
<feature type="transmembrane region" description="Helical" evidence="7">
    <location>
        <begin position="314"/>
        <end position="333"/>
    </location>
</feature>
<evidence type="ECO:0000313" key="8">
    <source>
        <dbReference type="EMBL" id="CEM02339.1"/>
    </source>
</evidence>
<dbReference type="PANTHER" id="PTHR43385">
    <property type="entry name" value="RIBOFLAVIN TRANSPORTER RIBJ"/>
    <property type="match status" value="1"/>
</dbReference>
<dbReference type="PANTHER" id="PTHR43385:SF1">
    <property type="entry name" value="RIBOFLAVIN TRANSPORTER RIBJ"/>
    <property type="match status" value="1"/>
</dbReference>
<feature type="transmembrane region" description="Helical" evidence="7">
    <location>
        <begin position="21"/>
        <end position="42"/>
    </location>
</feature>
<dbReference type="CDD" id="cd17353">
    <property type="entry name" value="MFS_OFA_like"/>
    <property type="match status" value="1"/>
</dbReference>
<reference evidence="8 9" key="1">
    <citation type="submission" date="2014-11" db="EMBL/GenBank/DDBJ databases">
        <authorList>
            <person name="Zhu J."/>
            <person name="Qi W."/>
            <person name="Song R."/>
        </authorList>
    </citation>
    <scope>NUCLEOTIDE SEQUENCE [LARGE SCALE GENOMIC DNA]</scope>
</reference>
<evidence type="ECO:0000256" key="3">
    <source>
        <dbReference type="ARBA" id="ARBA00022692"/>
    </source>
</evidence>
<keyword evidence="9" id="KW-1185">Reference proteome</keyword>
<dbReference type="Pfam" id="PF07690">
    <property type="entry name" value="MFS_1"/>
    <property type="match status" value="1"/>
</dbReference>
<dbReference type="OrthoDB" id="410267at2759"/>
<evidence type="ECO:0008006" key="10">
    <source>
        <dbReference type="Google" id="ProtNLM"/>
    </source>
</evidence>
<organism evidence="8 9">
    <name type="scientific">Vitrella brassicaformis (strain CCMP3155)</name>
    <dbReference type="NCBI Taxonomy" id="1169540"/>
    <lineage>
        <taxon>Eukaryota</taxon>
        <taxon>Sar</taxon>
        <taxon>Alveolata</taxon>
        <taxon>Colpodellida</taxon>
        <taxon>Vitrellaceae</taxon>
        <taxon>Vitrella</taxon>
    </lineage>
</organism>
<evidence type="ECO:0000256" key="6">
    <source>
        <dbReference type="SAM" id="MobiDB-lite"/>
    </source>
</evidence>
<evidence type="ECO:0000256" key="7">
    <source>
        <dbReference type="SAM" id="Phobius"/>
    </source>
</evidence>
<feature type="transmembrane region" description="Helical" evidence="7">
    <location>
        <begin position="65"/>
        <end position="82"/>
    </location>
</feature>
<feature type="transmembrane region" description="Helical" evidence="7">
    <location>
        <begin position="406"/>
        <end position="426"/>
    </location>
</feature>
<dbReference type="InterPro" id="IPR036259">
    <property type="entry name" value="MFS_trans_sf"/>
</dbReference>
<sequence length="505" mass="56124">MARHNSSSRTKGEGEPPRWKTVAVLAGGLIFNLTMGSMYTFGNLNLYITSYMRHKSHIPIRYKDTAWITTSAVIGGGLMIPFGGKLEQTIGPRWGALLGGFLMSSGVLLSAWTVRSYPLFLLTYGIQFGLANGIAFPCPLACAFRWMPKRRGLASGVILSGVGLSALVLGPIQTWYVNPDNVRPDVAPYAAHPEERYFDDPQVLDRLPKLFFWSGLVYGVIQFIGACLLIDPPEPSPPPYSHRKRVSTEADESSEAHMLHRVVDPQLSPSEALTTPQFWLLWALFFLNSHVVSFLATFWKVLGHSEGRLSDHTLAYMGSTTAAIANCLGRVGWGYLTDQFTFKFCVMALALIVCVFGLSIRWAARWGVVPFFVWLFALYFCVGGNFAMFPAATAHTFGAQHFGPNYGLIYTARVASSLLVASLLAYTYHPAGLAGVTFCIGMCSLLSIFLAAFFDPQPLRLRLDAFQSDVPISTTERQVHHAPPWQTRHHFRERKRGHQRQYAAR</sequence>
<gene>
    <name evidence="8" type="ORF">Vbra_8298</name>
</gene>
<feature type="compositionally biased region" description="Basic residues" evidence="6">
    <location>
        <begin position="487"/>
        <end position="499"/>
    </location>
</feature>
<feature type="region of interest" description="Disordered" evidence="6">
    <location>
        <begin position="477"/>
        <end position="505"/>
    </location>
</feature>
<dbReference type="EMBL" id="CDMY01000324">
    <property type="protein sequence ID" value="CEM02339.1"/>
    <property type="molecule type" value="Genomic_DNA"/>
</dbReference>
<dbReference type="AlphaFoldDB" id="A0A0G4EVM3"/>
<dbReference type="GO" id="GO:0016020">
    <property type="term" value="C:membrane"/>
    <property type="evidence" value="ECO:0007669"/>
    <property type="project" value="UniProtKB-SubCell"/>
</dbReference>
<keyword evidence="3 7" id="KW-0812">Transmembrane</keyword>
<keyword evidence="5 7" id="KW-0472">Membrane</keyword>